<accession>D8R5K8</accession>
<dbReference type="InterPro" id="IPR036291">
    <property type="entry name" value="NAD(P)-bd_dom_sf"/>
</dbReference>
<dbReference type="HOGENOM" id="CLU_010194_9_0_1"/>
<dbReference type="PRINTS" id="PR00080">
    <property type="entry name" value="SDRFAMILY"/>
</dbReference>
<comment type="similarity">
    <text evidence="1 4">Belongs to the short-chain dehydrogenases/reductases (SDR) family.</text>
</comment>
<dbReference type="KEGG" id="smo:SELMODRAFT_143767"/>
<evidence type="ECO:0000256" key="3">
    <source>
        <dbReference type="ARBA" id="ARBA00023002"/>
    </source>
</evidence>
<dbReference type="Gene3D" id="3.40.50.720">
    <property type="entry name" value="NAD(P)-binding Rossmann-like Domain"/>
    <property type="match status" value="1"/>
</dbReference>
<keyword evidence="3" id="KW-0560">Oxidoreductase</keyword>
<proteinExistence type="inferred from homology"/>
<dbReference type="PANTHER" id="PTHR43490">
    <property type="entry name" value="(+)-NEOMENTHOL DEHYDROGENASE"/>
    <property type="match status" value="1"/>
</dbReference>
<protein>
    <submittedName>
        <fullName evidence="5">Uncharacterized protein</fullName>
    </submittedName>
</protein>
<reference evidence="5 6" key="1">
    <citation type="journal article" date="2011" name="Science">
        <title>The Selaginella genome identifies genetic changes associated with the evolution of vascular plants.</title>
        <authorList>
            <person name="Banks J.A."/>
            <person name="Nishiyama T."/>
            <person name="Hasebe M."/>
            <person name="Bowman J.L."/>
            <person name="Gribskov M."/>
            <person name="dePamphilis C."/>
            <person name="Albert V.A."/>
            <person name="Aono N."/>
            <person name="Aoyama T."/>
            <person name="Ambrose B.A."/>
            <person name="Ashton N.W."/>
            <person name="Axtell M.J."/>
            <person name="Barker E."/>
            <person name="Barker M.S."/>
            <person name="Bennetzen J.L."/>
            <person name="Bonawitz N.D."/>
            <person name="Chapple C."/>
            <person name="Cheng C."/>
            <person name="Correa L.G."/>
            <person name="Dacre M."/>
            <person name="DeBarry J."/>
            <person name="Dreyer I."/>
            <person name="Elias M."/>
            <person name="Engstrom E.M."/>
            <person name="Estelle M."/>
            <person name="Feng L."/>
            <person name="Finet C."/>
            <person name="Floyd S.K."/>
            <person name="Frommer W.B."/>
            <person name="Fujita T."/>
            <person name="Gramzow L."/>
            <person name="Gutensohn M."/>
            <person name="Harholt J."/>
            <person name="Hattori M."/>
            <person name="Heyl A."/>
            <person name="Hirai T."/>
            <person name="Hiwatashi Y."/>
            <person name="Ishikawa M."/>
            <person name="Iwata M."/>
            <person name="Karol K.G."/>
            <person name="Koehler B."/>
            <person name="Kolukisaoglu U."/>
            <person name="Kubo M."/>
            <person name="Kurata T."/>
            <person name="Lalonde S."/>
            <person name="Li K."/>
            <person name="Li Y."/>
            <person name="Litt A."/>
            <person name="Lyons E."/>
            <person name="Manning G."/>
            <person name="Maruyama T."/>
            <person name="Michael T.P."/>
            <person name="Mikami K."/>
            <person name="Miyazaki S."/>
            <person name="Morinaga S."/>
            <person name="Murata T."/>
            <person name="Mueller-Roeber B."/>
            <person name="Nelson D.R."/>
            <person name="Obara M."/>
            <person name="Oguri Y."/>
            <person name="Olmstead R.G."/>
            <person name="Onodera N."/>
            <person name="Petersen B.L."/>
            <person name="Pils B."/>
            <person name="Prigge M."/>
            <person name="Rensing S.A."/>
            <person name="Riano-Pachon D.M."/>
            <person name="Roberts A.W."/>
            <person name="Sato Y."/>
            <person name="Scheller H.V."/>
            <person name="Schulz B."/>
            <person name="Schulz C."/>
            <person name="Shakirov E.V."/>
            <person name="Shibagaki N."/>
            <person name="Shinohara N."/>
            <person name="Shippen D.E."/>
            <person name="Soerensen I."/>
            <person name="Sotooka R."/>
            <person name="Sugimoto N."/>
            <person name="Sugita M."/>
            <person name="Sumikawa N."/>
            <person name="Tanurdzic M."/>
            <person name="Theissen G."/>
            <person name="Ulvskov P."/>
            <person name="Wakazuki S."/>
            <person name="Weng J.K."/>
            <person name="Willats W.W."/>
            <person name="Wipf D."/>
            <person name="Wolf P.G."/>
            <person name="Yang L."/>
            <person name="Zimmer A.D."/>
            <person name="Zhu Q."/>
            <person name="Mitros T."/>
            <person name="Hellsten U."/>
            <person name="Loque D."/>
            <person name="Otillar R."/>
            <person name="Salamov A."/>
            <person name="Schmutz J."/>
            <person name="Shapiro H."/>
            <person name="Lindquist E."/>
            <person name="Lucas S."/>
            <person name="Rokhsar D."/>
            <person name="Grigoriev I.V."/>
        </authorList>
    </citation>
    <scope>NUCLEOTIDE SEQUENCE [LARGE SCALE GENOMIC DNA]</scope>
</reference>
<sequence length="313" mass="34469">MATQWWSEKTVAVVTGAGKGIGLEIVKALASRGISVVLTLRDQVAAEKVAQDLISADPKLKVYASPLNITLPESVEAFGKWIQNKFGGIDILVNNAGLLLDPVHHNLEEAKPVLEVNYYGTKRFIKEMLPLMRESDHGPRIVNLSTLGSRLDILGNEWKDKLSDVENLSEELIDDFVSAYLRDVEEGKQFGKGWPEMYARTDYCVAKMALNAYTRLVARETAAQGRKFGINCTSPGHTSCVMSGHTGHSPSEGALTAVWLALEPPPPSSGGYFVDRKSVGFVEIPLLYHGKLIYDPEGIKKHLLDNANYTHHK</sequence>
<dbReference type="PANTHER" id="PTHR43490:SF99">
    <property type="entry name" value="SHORT-CHAIN DEHYDROGENASE_REDUCTASE"/>
    <property type="match status" value="1"/>
</dbReference>
<dbReference type="OrthoDB" id="1933717at2759"/>
<evidence type="ECO:0000313" key="5">
    <source>
        <dbReference type="EMBL" id="EFJ32169.1"/>
    </source>
</evidence>
<dbReference type="PRINTS" id="PR00081">
    <property type="entry name" value="GDHRDH"/>
</dbReference>
<dbReference type="Pfam" id="PF00106">
    <property type="entry name" value="adh_short"/>
    <property type="match status" value="1"/>
</dbReference>
<dbReference type="GO" id="GO:0016491">
    <property type="term" value="F:oxidoreductase activity"/>
    <property type="evidence" value="ECO:0007669"/>
    <property type="project" value="UniProtKB-KW"/>
</dbReference>
<evidence type="ECO:0000256" key="4">
    <source>
        <dbReference type="RuleBase" id="RU000363"/>
    </source>
</evidence>
<keyword evidence="6" id="KW-1185">Reference proteome</keyword>
<dbReference type="EMBL" id="GL377572">
    <property type="protein sequence ID" value="EFJ32169.1"/>
    <property type="molecule type" value="Genomic_DNA"/>
</dbReference>
<dbReference type="InParanoid" id="D8R5K8"/>
<evidence type="ECO:0000256" key="1">
    <source>
        <dbReference type="ARBA" id="ARBA00006484"/>
    </source>
</evidence>
<dbReference type="Proteomes" id="UP000001514">
    <property type="component" value="Unassembled WGS sequence"/>
</dbReference>
<organism evidence="6">
    <name type="scientific">Selaginella moellendorffii</name>
    <name type="common">Spikemoss</name>
    <dbReference type="NCBI Taxonomy" id="88036"/>
    <lineage>
        <taxon>Eukaryota</taxon>
        <taxon>Viridiplantae</taxon>
        <taxon>Streptophyta</taxon>
        <taxon>Embryophyta</taxon>
        <taxon>Tracheophyta</taxon>
        <taxon>Lycopodiopsida</taxon>
        <taxon>Selaginellales</taxon>
        <taxon>Selaginellaceae</taxon>
        <taxon>Selaginella</taxon>
    </lineage>
</organism>
<dbReference type="STRING" id="88036.D8R5K8"/>
<dbReference type="SUPFAM" id="SSF51735">
    <property type="entry name" value="NAD(P)-binding Rossmann-fold domains"/>
    <property type="match status" value="1"/>
</dbReference>
<evidence type="ECO:0000256" key="2">
    <source>
        <dbReference type="ARBA" id="ARBA00022857"/>
    </source>
</evidence>
<keyword evidence="2" id="KW-0521">NADP</keyword>
<dbReference type="InterPro" id="IPR002347">
    <property type="entry name" value="SDR_fam"/>
</dbReference>
<dbReference type="Gramene" id="EFJ32169">
    <property type="protein sequence ID" value="EFJ32169"/>
    <property type="gene ID" value="SELMODRAFT_143767"/>
</dbReference>
<evidence type="ECO:0000313" key="6">
    <source>
        <dbReference type="Proteomes" id="UP000001514"/>
    </source>
</evidence>
<gene>
    <name evidence="5" type="ORF">SELMODRAFT_143767</name>
</gene>
<dbReference type="OMA" id="HGPRIVN"/>
<dbReference type="eggNOG" id="KOG1208">
    <property type="taxonomic scope" value="Eukaryota"/>
</dbReference>
<name>D8R5K8_SELML</name>
<dbReference type="AlphaFoldDB" id="D8R5K8"/>